<feature type="compositionally biased region" description="Acidic residues" evidence="1">
    <location>
        <begin position="121"/>
        <end position="131"/>
    </location>
</feature>
<evidence type="ECO:0000313" key="2">
    <source>
        <dbReference type="EMBL" id="CAH0107305.1"/>
    </source>
</evidence>
<feature type="region of interest" description="Disordered" evidence="1">
    <location>
        <begin position="163"/>
        <end position="246"/>
    </location>
</feature>
<evidence type="ECO:0000256" key="1">
    <source>
        <dbReference type="SAM" id="MobiDB-lite"/>
    </source>
</evidence>
<dbReference type="PANTHER" id="PTHR34153">
    <property type="entry name" value="SI:CH211-262H13.3-RELATED-RELATED"/>
    <property type="match status" value="1"/>
</dbReference>
<reference evidence="2" key="1">
    <citation type="submission" date="2021-11" db="EMBL/GenBank/DDBJ databases">
        <authorList>
            <person name="Schell T."/>
        </authorList>
    </citation>
    <scope>NUCLEOTIDE SEQUENCE</scope>
    <source>
        <strain evidence="2">M5</strain>
    </source>
</reference>
<proteinExistence type="predicted"/>
<organism evidence="2 3">
    <name type="scientific">Daphnia galeata</name>
    <dbReference type="NCBI Taxonomy" id="27404"/>
    <lineage>
        <taxon>Eukaryota</taxon>
        <taxon>Metazoa</taxon>
        <taxon>Ecdysozoa</taxon>
        <taxon>Arthropoda</taxon>
        <taxon>Crustacea</taxon>
        <taxon>Branchiopoda</taxon>
        <taxon>Diplostraca</taxon>
        <taxon>Cladocera</taxon>
        <taxon>Anomopoda</taxon>
        <taxon>Daphniidae</taxon>
        <taxon>Daphnia</taxon>
    </lineage>
</organism>
<protein>
    <submittedName>
        <fullName evidence="2">Uncharacterized protein</fullName>
    </submittedName>
</protein>
<dbReference type="EMBL" id="CAKKLH010000268">
    <property type="protein sequence ID" value="CAH0107305.1"/>
    <property type="molecule type" value="Genomic_DNA"/>
</dbReference>
<gene>
    <name evidence="2" type="ORF">DGAL_LOCUS10597</name>
</gene>
<feature type="compositionally biased region" description="Polar residues" evidence="1">
    <location>
        <begin position="207"/>
        <end position="236"/>
    </location>
</feature>
<feature type="compositionally biased region" description="Polar residues" evidence="1">
    <location>
        <begin position="163"/>
        <end position="199"/>
    </location>
</feature>
<dbReference type="AlphaFoldDB" id="A0A8J2RY28"/>
<keyword evidence="3" id="KW-1185">Reference proteome</keyword>
<accession>A0A8J2RY28</accession>
<dbReference type="Proteomes" id="UP000789390">
    <property type="component" value="Unassembled WGS sequence"/>
</dbReference>
<dbReference type="OrthoDB" id="7554123at2759"/>
<dbReference type="PANTHER" id="PTHR34153:SF2">
    <property type="entry name" value="SI:CH211-262H13.3-RELATED"/>
    <property type="match status" value="1"/>
</dbReference>
<sequence length="477" mass="53116">MFQNDGKFYIVDLETQSGLCVAIIPDFWLHDTNFCYYPAKRGDIACSKREQPKSTWLNYRCVYRGLFDTYSQAREKVSRAVQHSDIQTASESEGNRLERGKRIKRTRAVYSPTPNNHQESSTEDMESDLEDTIQTSNSTLTQSTQSQLETPGFYSSVNMTQQYENASDSGDPTQLHTSLSQQATMSNRTRTEQLPSSTHLLPVPSHPVSQTPHNTSIPGSGSPAQISGNSLSQQPSAPMRSTPAPHVQQVPPFTPMLSVPSQAIATIPQQSRSASTSTMPKTTGNESPFEVKVLSYLSKIVGNLEQLKIEVNVLKGKVDNVSTTTPENLPFETVEIPILPIKTMAELKLYEEVLNKDLDQFFKLADCLKKHQLDPLYQQTEKLSAVLPAENNTLWSQIVERPLIRLAFGPYLAADVLSHLSVSSDISLRCNTVNAAASPDSEQMSLQMSLFYMFSLVDFLIDRPLARSRSGDIELSR</sequence>
<feature type="region of interest" description="Disordered" evidence="1">
    <location>
        <begin position="81"/>
        <end position="131"/>
    </location>
</feature>
<comment type="caution">
    <text evidence="2">The sequence shown here is derived from an EMBL/GenBank/DDBJ whole genome shotgun (WGS) entry which is preliminary data.</text>
</comment>
<name>A0A8J2RY28_9CRUS</name>
<evidence type="ECO:0000313" key="3">
    <source>
        <dbReference type="Proteomes" id="UP000789390"/>
    </source>
</evidence>